<name>A0A1Y2LF74_9PROT</name>
<dbReference type="RefSeq" id="WP_085616376.1">
    <property type="nucleotide sequence ID" value="NZ_JFKB01000002.1"/>
</dbReference>
<accession>A0A1Y2LF74</accession>
<gene>
    <name evidence="1" type="ORF">TALK_04770</name>
</gene>
<proteinExistence type="predicted"/>
<dbReference type="Proteomes" id="UP000193396">
    <property type="component" value="Unassembled WGS sequence"/>
</dbReference>
<dbReference type="AlphaFoldDB" id="A0A1Y2LF74"/>
<comment type="caution">
    <text evidence="1">The sequence shown here is derived from an EMBL/GenBank/DDBJ whole genome shotgun (WGS) entry which is preliminary data.</text>
</comment>
<reference evidence="1 2" key="1">
    <citation type="submission" date="2014-03" db="EMBL/GenBank/DDBJ databases">
        <title>The draft genome sequence of Thalassospira alkalitolerans JCM 18968.</title>
        <authorList>
            <person name="Lai Q."/>
            <person name="Shao Z."/>
        </authorList>
    </citation>
    <scope>NUCLEOTIDE SEQUENCE [LARGE SCALE GENOMIC DNA]</scope>
    <source>
        <strain evidence="1 2">JCM 18968</strain>
    </source>
</reference>
<dbReference type="OrthoDB" id="6165634at2"/>
<dbReference type="STRING" id="1293890.TALK_04770"/>
<keyword evidence="2" id="KW-1185">Reference proteome</keyword>
<protein>
    <submittedName>
        <fullName evidence="1">Uncharacterized protein</fullName>
    </submittedName>
</protein>
<sequence length="136" mass="15936">MPDPDKWKQIEETLKGVFGKIKVQADGYELTLTKSIDRERLVTLVHVNGEIKGKWFRAKNGKPLYPEARFWFPMRRRAWPIKKHSELKKAFGKREADQMTALETVCFSPMWTSPRSLIAHLKKHFPELEIVEDSNV</sequence>
<evidence type="ECO:0000313" key="1">
    <source>
        <dbReference type="EMBL" id="OSQ49636.1"/>
    </source>
</evidence>
<organism evidence="1 2">
    <name type="scientific">Thalassospira alkalitolerans</name>
    <dbReference type="NCBI Taxonomy" id="1293890"/>
    <lineage>
        <taxon>Bacteria</taxon>
        <taxon>Pseudomonadati</taxon>
        <taxon>Pseudomonadota</taxon>
        <taxon>Alphaproteobacteria</taxon>
        <taxon>Rhodospirillales</taxon>
        <taxon>Thalassospiraceae</taxon>
        <taxon>Thalassospira</taxon>
    </lineage>
</organism>
<dbReference type="EMBL" id="JFKB01000002">
    <property type="protein sequence ID" value="OSQ49636.1"/>
    <property type="molecule type" value="Genomic_DNA"/>
</dbReference>
<evidence type="ECO:0000313" key="2">
    <source>
        <dbReference type="Proteomes" id="UP000193396"/>
    </source>
</evidence>